<keyword evidence="11" id="KW-1185">Reference proteome</keyword>
<dbReference type="InterPro" id="IPR005467">
    <property type="entry name" value="His_kinase_dom"/>
</dbReference>
<organism evidence="10 11">
    <name type="scientific">Christiangramia fulva</name>
    <dbReference type="NCBI Taxonomy" id="2126553"/>
    <lineage>
        <taxon>Bacteria</taxon>
        <taxon>Pseudomonadati</taxon>
        <taxon>Bacteroidota</taxon>
        <taxon>Flavobacteriia</taxon>
        <taxon>Flavobacteriales</taxon>
        <taxon>Flavobacteriaceae</taxon>
        <taxon>Christiangramia</taxon>
    </lineage>
</organism>
<dbReference type="RefSeq" id="WP_107013874.1">
    <property type="nucleotide sequence ID" value="NZ_CP028136.1"/>
</dbReference>
<dbReference type="EC" id="2.7.13.3" evidence="2"/>
<dbReference type="InterPro" id="IPR036097">
    <property type="entry name" value="HisK_dim/P_sf"/>
</dbReference>
<evidence type="ECO:0000256" key="3">
    <source>
        <dbReference type="ARBA" id="ARBA00022553"/>
    </source>
</evidence>
<evidence type="ECO:0000259" key="9">
    <source>
        <dbReference type="PROSITE" id="PS50109"/>
    </source>
</evidence>
<dbReference type="PANTHER" id="PTHR43065">
    <property type="entry name" value="SENSOR HISTIDINE KINASE"/>
    <property type="match status" value="1"/>
</dbReference>
<dbReference type="CDD" id="cd00082">
    <property type="entry name" value="HisKA"/>
    <property type="match status" value="1"/>
</dbReference>
<evidence type="ECO:0000313" key="10">
    <source>
        <dbReference type="EMBL" id="AVR47105.1"/>
    </source>
</evidence>
<dbReference type="SMART" id="SM00387">
    <property type="entry name" value="HATPase_c"/>
    <property type="match status" value="1"/>
</dbReference>
<evidence type="ECO:0000256" key="2">
    <source>
        <dbReference type="ARBA" id="ARBA00012438"/>
    </source>
</evidence>
<dbReference type="InterPro" id="IPR003661">
    <property type="entry name" value="HisK_dim/P_dom"/>
</dbReference>
<dbReference type="InterPro" id="IPR004358">
    <property type="entry name" value="Sig_transdc_His_kin-like_C"/>
</dbReference>
<dbReference type="SMART" id="SM00388">
    <property type="entry name" value="HisKA"/>
    <property type="match status" value="1"/>
</dbReference>
<evidence type="ECO:0000313" key="11">
    <source>
        <dbReference type="Proteomes" id="UP000241507"/>
    </source>
</evidence>
<dbReference type="CDD" id="cd00075">
    <property type="entry name" value="HATPase"/>
    <property type="match status" value="1"/>
</dbReference>
<comment type="catalytic activity">
    <reaction evidence="1">
        <text>ATP + protein L-histidine = ADP + protein N-phospho-L-histidine.</text>
        <dbReference type="EC" id="2.7.13.3"/>
    </reaction>
</comment>
<dbReference type="Pfam" id="PF00512">
    <property type="entry name" value="HisKA"/>
    <property type="match status" value="1"/>
</dbReference>
<dbReference type="GO" id="GO:0000155">
    <property type="term" value="F:phosphorelay sensor kinase activity"/>
    <property type="evidence" value="ECO:0007669"/>
    <property type="project" value="InterPro"/>
</dbReference>
<dbReference type="PRINTS" id="PR00344">
    <property type="entry name" value="BCTRLSENSOR"/>
</dbReference>
<keyword evidence="6 10" id="KW-0418">Kinase</keyword>
<dbReference type="PANTHER" id="PTHR43065:SF10">
    <property type="entry name" value="PEROXIDE STRESS-ACTIVATED HISTIDINE KINASE MAK3"/>
    <property type="match status" value="1"/>
</dbReference>
<gene>
    <name evidence="10" type="ORF">C7S20_18645</name>
</gene>
<dbReference type="AlphaFoldDB" id="A0A2R3Z9X8"/>
<keyword evidence="5" id="KW-0547">Nucleotide-binding</keyword>
<evidence type="ECO:0000256" key="1">
    <source>
        <dbReference type="ARBA" id="ARBA00000085"/>
    </source>
</evidence>
<dbReference type="Gene3D" id="1.10.287.130">
    <property type="match status" value="1"/>
</dbReference>
<reference evidence="11" key="1">
    <citation type="submission" date="2018-03" db="EMBL/GenBank/DDBJ databases">
        <title>Gramella fulva sp. nov., isolated from a dry surface of tidal flat.</title>
        <authorList>
            <person name="Hwang S.H."/>
            <person name="Hwang W.M."/>
            <person name="Kang K."/>
            <person name="Ahn T.-Y."/>
        </authorList>
    </citation>
    <scope>NUCLEOTIDE SEQUENCE [LARGE SCALE GENOMIC DNA]</scope>
    <source>
        <strain evidence="11">SH35</strain>
    </source>
</reference>
<dbReference type="SUPFAM" id="SSF55874">
    <property type="entry name" value="ATPase domain of HSP90 chaperone/DNA topoisomerase II/histidine kinase"/>
    <property type="match status" value="1"/>
</dbReference>
<keyword evidence="3" id="KW-0597">Phosphoprotein</keyword>
<accession>A0A2R3Z9X8</accession>
<dbReference type="PROSITE" id="PS50109">
    <property type="entry name" value="HIS_KIN"/>
    <property type="match status" value="1"/>
</dbReference>
<sequence>MTKRDISIEKKLEERIKELSCLYEVSSALRKHTDSIADTLWEICYSTRRAWMFSDIAIVQLKYEDHELITSGIPDKNISQESIITVAGEAKGFLKIYYDLGLHPAAYFLEEEQKLLDRIALEIEQFFERQDTKKKEEVLRRSAERNDRLSILGEITAGIAHELNTPLGNILGFSELIKSQTKDKQVQADSEKIIKAAIYSREVVKKLMFFACEMPQNKNWILVKPVIEQALRLLGQNFKKAQVHYEFRIDNNQLKAQLDSIQFTQVLFNLLINAIYVSPPGGKITIEIKSNPEAFEMRIIDQGPGIPEKLKSKIFEPFFTTKPVGEGSGLGLSVVHGIIKSHRGEIVTFDNPPAGTVFQITLPLKM</sequence>
<dbReference type="SUPFAM" id="SSF47384">
    <property type="entry name" value="Homodimeric domain of signal transducing histidine kinase"/>
    <property type="match status" value="1"/>
</dbReference>
<dbReference type="EMBL" id="CP028136">
    <property type="protein sequence ID" value="AVR47105.1"/>
    <property type="molecule type" value="Genomic_DNA"/>
</dbReference>
<dbReference type="GO" id="GO:0005524">
    <property type="term" value="F:ATP binding"/>
    <property type="evidence" value="ECO:0007669"/>
    <property type="project" value="UniProtKB-KW"/>
</dbReference>
<dbReference type="Gene3D" id="3.30.565.10">
    <property type="entry name" value="Histidine kinase-like ATPase, C-terminal domain"/>
    <property type="match status" value="1"/>
</dbReference>
<dbReference type="InterPro" id="IPR003594">
    <property type="entry name" value="HATPase_dom"/>
</dbReference>
<dbReference type="Proteomes" id="UP000241507">
    <property type="component" value="Chromosome"/>
</dbReference>
<keyword evidence="8" id="KW-0902">Two-component regulatory system</keyword>
<feature type="domain" description="Histidine kinase" evidence="9">
    <location>
        <begin position="158"/>
        <end position="366"/>
    </location>
</feature>
<dbReference type="InterPro" id="IPR036890">
    <property type="entry name" value="HATPase_C_sf"/>
</dbReference>
<proteinExistence type="predicted"/>
<evidence type="ECO:0000256" key="7">
    <source>
        <dbReference type="ARBA" id="ARBA00022840"/>
    </source>
</evidence>
<dbReference type="Pfam" id="PF02518">
    <property type="entry name" value="HATPase_c"/>
    <property type="match status" value="1"/>
</dbReference>
<evidence type="ECO:0000256" key="8">
    <source>
        <dbReference type="ARBA" id="ARBA00023012"/>
    </source>
</evidence>
<keyword evidence="7" id="KW-0067">ATP-binding</keyword>
<dbReference type="KEGG" id="grs:C7S20_18645"/>
<evidence type="ECO:0000256" key="6">
    <source>
        <dbReference type="ARBA" id="ARBA00022777"/>
    </source>
</evidence>
<evidence type="ECO:0000256" key="4">
    <source>
        <dbReference type="ARBA" id="ARBA00022679"/>
    </source>
</evidence>
<keyword evidence="4" id="KW-0808">Transferase</keyword>
<name>A0A2R3Z9X8_9FLAO</name>
<evidence type="ECO:0000256" key="5">
    <source>
        <dbReference type="ARBA" id="ARBA00022741"/>
    </source>
</evidence>
<dbReference type="OrthoDB" id="9806995at2"/>
<protein>
    <recommendedName>
        <fullName evidence="2">histidine kinase</fullName>
        <ecNumber evidence="2">2.7.13.3</ecNumber>
    </recommendedName>
</protein>